<accession>A0A0F9AZ76</accession>
<dbReference type="EMBL" id="LAZR01054848">
    <property type="protein sequence ID" value="KKK77666.1"/>
    <property type="molecule type" value="Genomic_DNA"/>
</dbReference>
<reference evidence="1" key="1">
    <citation type="journal article" date="2015" name="Nature">
        <title>Complex archaea that bridge the gap between prokaryotes and eukaryotes.</title>
        <authorList>
            <person name="Spang A."/>
            <person name="Saw J.H."/>
            <person name="Jorgensen S.L."/>
            <person name="Zaremba-Niedzwiedzka K."/>
            <person name="Martijn J."/>
            <person name="Lind A.E."/>
            <person name="van Eijk R."/>
            <person name="Schleper C."/>
            <person name="Guy L."/>
            <person name="Ettema T.J."/>
        </authorList>
    </citation>
    <scope>NUCLEOTIDE SEQUENCE</scope>
</reference>
<evidence type="ECO:0000313" key="1">
    <source>
        <dbReference type="EMBL" id="KKK77666.1"/>
    </source>
</evidence>
<proteinExistence type="predicted"/>
<sequence length="71" mass="8113">MADPRRFYLNRIDDVSGISGTGRIADGVQFEDGICVLRWRSEVATTVIYDKLEHLLILHGHDGKTKLEWID</sequence>
<name>A0A0F9AZ76_9ZZZZ</name>
<dbReference type="AlphaFoldDB" id="A0A0F9AZ76"/>
<gene>
    <name evidence="1" type="ORF">LCGC14_2851290</name>
</gene>
<protein>
    <submittedName>
        <fullName evidence="1">Uncharacterized protein</fullName>
    </submittedName>
</protein>
<organism evidence="1">
    <name type="scientific">marine sediment metagenome</name>
    <dbReference type="NCBI Taxonomy" id="412755"/>
    <lineage>
        <taxon>unclassified sequences</taxon>
        <taxon>metagenomes</taxon>
        <taxon>ecological metagenomes</taxon>
    </lineage>
</organism>
<comment type="caution">
    <text evidence="1">The sequence shown here is derived from an EMBL/GenBank/DDBJ whole genome shotgun (WGS) entry which is preliminary data.</text>
</comment>